<name>A0A6J7GHI2_9ZZZZ</name>
<gene>
    <name evidence="1" type="ORF">UFOPK3573_01032</name>
</gene>
<dbReference type="EMBL" id="CAFBMJ010000092">
    <property type="protein sequence ID" value="CAB4907817.1"/>
    <property type="molecule type" value="Genomic_DNA"/>
</dbReference>
<evidence type="ECO:0000313" key="1">
    <source>
        <dbReference type="EMBL" id="CAB4907817.1"/>
    </source>
</evidence>
<organism evidence="1">
    <name type="scientific">freshwater metagenome</name>
    <dbReference type="NCBI Taxonomy" id="449393"/>
    <lineage>
        <taxon>unclassified sequences</taxon>
        <taxon>metagenomes</taxon>
        <taxon>ecological metagenomes</taxon>
    </lineage>
</organism>
<reference evidence="1" key="1">
    <citation type="submission" date="2020-05" db="EMBL/GenBank/DDBJ databases">
        <authorList>
            <person name="Chiriac C."/>
            <person name="Salcher M."/>
            <person name="Ghai R."/>
            <person name="Kavagutti S V."/>
        </authorList>
    </citation>
    <scope>NUCLEOTIDE SEQUENCE</scope>
</reference>
<protein>
    <submittedName>
        <fullName evidence="1">Unannotated protein</fullName>
    </submittedName>
</protein>
<accession>A0A6J7GHI2</accession>
<proteinExistence type="predicted"/>
<sequence length="168" mass="18932">MNSRLDSNTTSKNCWVAPLSTAPQSSSTSSRKMRTHLKARLRSSWRCCGTSCHDCVAESLRPCRSRVQVSDLVVLVKQNSKSIDAVFKTRSQNFPEIWSTLLIIAANRQRVVREAGLVRLQLLATPTQASQHCSITSPTQACWSRTDCLQRSIQLHDDSHFRVVSQCW</sequence>
<dbReference type="AlphaFoldDB" id="A0A6J7GHI2"/>